<sequence length="154" mass="17048">MVKQDSGHQLDHDALLRYASPLVPGFPASSSSFSLSQFGHGQSNPTYLMKVGIGGGVMKKYVLKKKPPAKLLESAHAVEREFQVLQALGGHTNVPVPGVYCMCNDTSVIGTAFYIMEYLEGRIFVDPRLPVFTLYSSICEHLVLDFDWNLEILQ</sequence>
<keyword evidence="2" id="KW-1185">Reference proteome</keyword>
<accession>A0ACB9LJQ7</accession>
<evidence type="ECO:0000313" key="2">
    <source>
        <dbReference type="Proteomes" id="UP001057402"/>
    </source>
</evidence>
<evidence type="ECO:0000313" key="1">
    <source>
        <dbReference type="EMBL" id="KAI4311142.1"/>
    </source>
</evidence>
<reference evidence="2" key="1">
    <citation type="journal article" date="2023" name="Front. Plant Sci.">
        <title>Chromosomal-level genome assembly of Melastoma candidum provides insights into trichome evolution.</title>
        <authorList>
            <person name="Zhong Y."/>
            <person name="Wu W."/>
            <person name="Sun C."/>
            <person name="Zou P."/>
            <person name="Liu Y."/>
            <person name="Dai S."/>
            <person name="Zhou R."/>
        </authorList>
    </citation>
    <scope>NUCLEOTIDE SEQUENCE [LARGE SCALE GENOMIC DNA]</scope>
</reference>
<dbReference type="EMBL" id="CM042890">
    <property type="protein sequence ID" value="KAI4311142.1"/>
    <property type="molecule type" value="Genomic_DNA"/>
</dbReference>
<protein>
    <submittedName>
        <fullName evidence="1">Uncharacterized protein</fullName>
    </submittedName>
</protein>
<name>A0ACB9LJQ7_9MYRT</name>
<gene>
    <name evidence="1" type="ORF">MLD38_036061</name>
</gene>
<organism evidence="1 2">
    <name type="scientific">Melastoma candidum</name>
    <dbReference type="NCBI Taxonomy" id="119954"/>
    <lineage>
        <taxon>Eukaryota</taxon>
        <taxon>Viridiplantae</taxon>
        <taxon>Streptophyta</taxon>
        <taxon>Embryophyta</taxon>
        <taxon>Tracheophyta</taxon>
        <taxon>Spermatophyta</taxon>
        <taxon>Magnoliopsida</taxon>
        <taxon>eudicotyledons</taxon>
        <taxon>Gunneridae</taxon>
        <taxon>Pentapetalae</taxon>
        <taxon>rosids</taxon>
        <taxon>malvids</taxon>
        <taxon>Myrtales</taxon>
        <taxon>Melastomataceae</taxon>
        <taxon>Melastomatoideae</taxon>
        <taxon>Melastomateae</taxon>
        <taxon>Melastoma</taxon>
    </lineage>
</organism>
<proteinExistence type="predicted"/>
<dbReference type="Proteomes" id="UP001057402">
    <property type="component" value="Chromosome 11"/>
</dbReference>
<comment type="caution">
    <text evidence="1">The sequence shown here is derived from an EMBL/GenBank/DDBJ whole genome shotgun (WGS) entry which is preliminary data.</text>
</comment>